<dbReference type="Proteomes" id="UP000645517">
    <property type="component" value="Unassembled WGS sequence"/>
</dbReference>
<protein>
    <recommendedName>
        <fullName evidence="3">DUF11 domain-containing protein</fullName>
    </recommendedName>
</protein>
<accession>A0ABQ2J3Q4</accession>
<reference evidence="2" key="1">
    <citation type="journal article" date="2019" name="Int. J. Syst. Evol. Microbiol.">
        <title>The Global Catalogue of Microorganisms (GCM) 10K type strain sequencing project: providing services to taxonomists for standard genome sequencing and annotation.</title>
        <authorList>
            <consortium name="The Broad Institute Genomics Platform"/>
            <consortium name="The Broad Institute Genome Sequencing Center for Infectious Disease"/>
            <person name="Wu L."/>
            <person name="Ma J."/>
        </authorList>
    </citation>
    <scope>NUCLEOTIDE SEQUENCE [LARGE SCALE GENOMIC DNA]</scope>
    <source>
        <strain evidence="2">JCM 16918</strain>
    </source>
</reference>
<dbReference type="EMBL" id="BMOR01000005">
    <property type="protein sequence ID" value="GGN36047.1"/>
    <property type="molecule type" value="Genomic_DNA"/>
</dbReference>
<organism evidence="1 2">
    <name type="scientific">Deinococcus daejeonensis</name>
    <dbReference type="NCBI Taxonomy" id="1007098"/>
    <lineage>
        <taxon>Bacteria</taxon>
        <taxon>Thermotogati</taxon>
        <taxon>Deinococcota</taxon>
        <taxon>Deinococci</taxon>
        <taxon>Deinococcales</taxon>
        <taxon>Deinococcaceae</taxon>
        <taxon>Deinococcus</taxon>
    </lineage>
</organism>
<comment type="caution">
    <text evidence="1">The sequence shown here is derived from an EMBL/GenBank/DDBJ whole genome shotgun (WGS) entry which is preliminary data.</text>
</comment>
<gene>
    <name evidence="1" type="ORF">GCM10010842_16470</name>
</gene>
<keyword evidence="2" id="KW-1185">Reference proteome</keyword>
<sequence>MTVGDSWPRAADGTLKRCALEVEVSVPAGAAAGATEAAVVTAQLAWAGSAVTDSAAVTDTTTVSPPARIVKTVQNLTAASGAVDTGVTADPRDRLQYCLNVTNPALDAISAVTVSDTLTGAAGYEPGTLTLDGVALTDAADTDAGSVSGRTVTVTLATLTAGQTRQVCFAVTVP</sequence>
<evidence type="ECO:0008006" key="3">
    <source>
        <dbReference type="Google" id="ProtNLM"/>
    </source>
</evidence>
<name>A0ABQ2J3Q4_9DEIO</name>
<proteinExistence type="predicted"/>
<evidence type="ECO:0000313" key="1">
    <source>
        <dbReference type="EMBL" id="GGN36047.1"/>
    </source>
</evidence>
<evidence type="ECO:0000313" key="2">
    <source>
        <dbReference type="Proteomes" id="UP000645517"/>
    </source>
</evidence>